<dbReference type="AlphaFoldDB" id="A0A165FZP3"/>
<evidence type="ECO:0000259" key="3">
    <source>
        <dbReference type="PROSITE" id="PS51791"/>
    </source>
</evidence>
<protein>
    <recommendedName>
        <fullName evidence="6">SAC domain-containing protein</fullName>
    </recommendedName>
</protein>
<dbReference type="GO" id="GO:0046856">
    <property type="term" value="P:phosphatidylinositol dephosphorylation"/>
    <property type="evidence" value="ECO:0007669"/>
    <property type="project" value="TreeGrafter"/>
</dbReference>
<dbReference type="GO" id="GO:0043812">
    <property type="term" value="F:phosphatidylinositol-4-phosphate phosphatase activity"/>
    <property type="evidence" value="ECO:0007669"/>
    <property type="project" value="TreeGrafter"/>
</dbReference>
<feature type="region of interest" description="Disordered" evidence="1">
    <location>
        <begin position="929"/>
        <end position="955"/>
    </location>
</feature>
<feature type="compositionally biased region" description="Polar residues" evidence="1">
    <location>
        <begin position="284"/>
        <end position="297"/>
    </location>
</feature>
<feature type="domain" description="SAC" evidence="2">
    <location>
        <begin position="361"/>
        <end position="732"/>
    </location>
</feature>
<dbReference type="OrthoDB" id="405996at2759"/>
<reference evidence="4 5" key="1">
    <citation type="journal article" date="2016" name="Mol. Biol. Evol.">
        <title>Comparative Genomics of Early-Diverging Mushroom-Forming Fungi Provides Insights into the Origins of Lignocellulose Decay Capabilities.</title>
        <authorList>
            <person name="Nagy L.G."/>
            <person name="Riley R."/>
            <person name="Tritt A."/>
            <person name="Adam C."/>
            <person name="Daum C."/>
            <person name="Floudas D."/>
            <person name="Sun H."/>
            <person name="Yadav J.S."/>
            <person name="Pangilinan J."/>
            <person name="Larsson K.H."/>
            <person name="Matsuura K."/>
            <person name="Barry K."/>
            <person name="Labutti K."/>
            <person name="Kuo R."/>
            <person name="Ohm R.A."/>
            <person name="Bhattacharya S.S."/>
            <person name="Shirouzu T."/>
            <person name="Yoshinaga Y."/>
            <person name="Martin F.M."/>
            <person name="Grigoriev I.V."/>
            <person name="Hibbett D.S."/>
        </authorList>
    </citation>
    <scope>NUCLEOTIDE SEQUENCE [LARGE SCALE GENOMIC DNA]</scope>
    <source>
        <strain evidence="4 5">93-53</strain>
    </source>
</reference>
<organism evidence="4 5">
    <name type="scientific">Laetiporus sulphureus 93-53</name>
    <dbReference type="NCBI Taxonomy" id="1314785"/>
    <lineage>
        <taxon>Eukaryota</taxon>
        <taxon>Fungi</taxon>
        <taxon>Dikarya</taxon>
        <taxon>Basidiomycota</taxon>
        <taxon>Agaricomycotina</taxon>
        <taxon>Agaricomycetes</taxon>
        <taxon>Polyporales</taxon>
        <taxon>Laetiporus</taxon>
    </lineage>
</organism>
<dbReference type="InterPro" id="IPR034753">
    <property type="entry name" value="hSac2"/>
</dbReference>
<evidence type="ECO:0008006" key="6">
    <source>
        <dbReference type="Google" id="ProtNLM"/>
    </source>
</evidence>
<feature type="compositionally biased region" description="Polar residues" evidence="1">
    <location>
        <begin position="193"/>
        <end position="209"/>
    </location>
</feature>
<dbReference type="GeneID" id="63825270"/>
<evidence type="ECO:0000313" key="5">
    <source>
        <dbReference type="Proteomes" id="UP000076871"/>
    </source>
</evidence>
<feature type="compositionally biased region" description="Basic and acidic residues" evidence="1">
    <location>
        <begin position="229"/>
        <end position="242"/>
    </location>
</feature>
<dbReference type="PANTHER" id="PTHR45662:SF7">
    <property type="entry name" value="SACI DOMAIN PROTEIN (AFU_ORTHOLOGUE AFUA_1G15890)"/>
    <property type="match status" value="1"/>
</dbReference>
<keyword evidence="5" id="KW-1185">Reference proteome</keyword>
<dbReference type="PROSITE" id="PS50275">
    <property type="entry name" value="SAC"/>
    <property type="match status" value="1"/>
</dbReference>
<evidence type="ECO:0000259" key="2">
    <source>
        <dbReference type="PROSITE" id="PS50275"/>
    </source>
</evidence>
<dbReference type="Proteomes" id="UP000076871">
    <property type="component" value="Unassembled WGS sequence"/>
</dbReference>
<dbReference type="Pfam" id="PF12456">
    <property type="entry name" value="hSac2"/>
    <property type="match status" value="1"/>
</dbReference>
<dbReference type="InParanoid" id="A0A165FZP3"/>
<dbReference type="STRING" id="1314785.A0A165FZP3"/>
<dbReference type="InterPro" id="IPR002013">
    <property type="entry name" value="SAC_dom"/>
</dbReference>
<evidence type="ECO:0000313" key="4">
    <source>
        <dbReference type="EMBL" id="KZT09631.1"/>
    </source>
</evidence>
<dbReference type="PROSITE" id="PS51791">
    <property type="entry name" value="HSAC2"/>
    <property type="match status" value="1"/>
</dbReference>
<gene>
    <name evidence="4" type="ORF">LAESUDRAFT_722598</name>
</gene>
<dbReference type="EMBL" id="KV427611">
    <property type="protein sequence ID" value="KZT09631.1"/>
    <property type="molecule type" value="Genomic_DNA"/>
</dbReference>
<proteinExistence type="predicted"/>
<feature type="compositionally biased region" description="Low complexity" evidence="1">
    <location>
        <begin position="244"/>
        <end position="256"/>
    </location>
</feature>
<accession>A0A165FZP3</accession>
<feature type="compositionally biased region" description="Basic and acidic residues" evidence="1">
    <location>
        <begin position="305"/>
        <end position="321"/>
    </location>
</feature>
<sequence length="1077" mass="120735">MKRLLSFTTISPAKSIPAAPVNPVSGTLPHATTLQPKYVLPPLPHPCPHEHIAVLATPQGLLLQPHFQSTSHPESFIRVQWGKTGNVEEVQYREEFDSIDWSESVVIYGLVGVLNLFSVSHLLVISGRTEVGHLLDPRHVVYSVKGVTAIPLREDRARSVLRSLAGRNRTDSRVSLEVTSQPGSPPHIADISGDSNASTSLESNASSISPRVKFADEHEVKVMTPQTEHGFDAEELGRREDDLSSSVSSIASTPSSEYSVNTENVVKTLTARLSFWNRLSKSKASSSEPRVSMEAQTSSDSSEEEDHHRGSLESITKDGKEEPAQVLNSILSRSASTPPTAEGKHSELEEKIVRECIREFTKGGMYFAYAFDITRSLQHKHEMIAKARKEHMHPAGSKVLDDDSDLSPLGEKIEVLAEPSPALPLWRRVDRRFWWNEWLMKSFLDAGVHPYVLPIMQGFYQVSSFHVPREPVALEEGQYALVDYILVSRRSRDRAGLRYQRRGIDDEANVANFVETETIMRVEREGFTNIFSHVQIRGSIPLYWKQEGYSLKPTPQLAPDRTHEQNLDVIRRHFKKILPRYGPHTIVNLAEQQGKEAQVTNAYKEYVEELHDKNIQYYAYDFHVETKGMKYENIAKLIHMVERVFENQGYFWISNNTIMSRQRGVFRVNCIDCLDRTNVVESAFARHVLNRQLGAVALLDQAEESKIRSETDLVFNDVWANNGDAISREYAGTSALKGDFTRTGKRDLAGMLNDGVNSLARMYTSTFADWFSQAVIDYILGNRTISVFSEFLNKLQSTDPREMVRLSRIRADAIATCVSRVLPEGERLLSGWTLFSPAELNTKVGDKFEEKVLLLSVKALYIISYDYTLEKVKMYTLVPLQDIVRITKGAYILSPLEEASRDPLQNAGFLITWRNVDQDTRVTSYSIRNSVDPASPLPPPFSSVPSHPRAPHRRATLPMLSRSTTSLPGMLSKAAAPAAESDETFAAFKVLPIDPARTRRDTGSFIEPADELAGAASCKEAADLIVDTIRQACQDAGGAQRDYIVLEDIVSLAEAQRMTSVYAKMEYGVKRLLWLGG</sequence>
<feature type="region of interest" description="Disordered" evidence="1">
    <location>
        <begin position="284"/>
        <end position="321"/>
    </location>
</feature>
<dbReference type="PANTHER" id="PTHR45662">
    <property type="entry name" value="PHOSPHATIDYLINOSITIDE PHOSPHATASE SAC1"/>
    <property type="match status" value="1"/>
</dbReference>
<dbReference type="InterPro" id="IPR022158">
    <property type="entry name" value="Inositol_phosphatase"/>
</dbReference>
<feature type="region of interest" description="Disordered" evidence="1">
    <location>
        <begin position="171"/>
        <end position="260"/>
    </location>
</feature>
<name>A0A165FZP3_9APHY</name>
<evidence type="ECO:0000256" key="1">
    <source>
        <dbReference type="SAM" id="MobiDB-lite"/>
    </source>
</evidence>
<dbReference type="GO" id="GO:0005783">
    <property type="term" value="C:endoplasmic reticulum"/>
    <property type="evidence" value="ECO:0007669"/>
    <property type="project" value="TreeGrafter"/>
</dbReference>
<dbReference type="Pfam" id="PF02383">
    <property type="entry name" value="Syja_N"/>
    <property type="match status" value="1"/>
</dbReference>
<dbReference type="RefSeq" id="XP_040767371.1">
    <property type="nucleotide sequence ID" value="XM_040908241.1"/>
</dbReference>
<feature type="domain" description="HSac2" evidence="3">
    <location>
        <begin position="804"/>
        <end position="959"/>
    </location>
</feature>